<feature type="region of interest" description="Disordered" evidence="1">
    <location>
        <begin position="44"/>
        <end position="79"/>
    </location>
</feature>
<organism evidence="3 4">
    <name type="scientific">Syncephalastrum racemosum</name>
    <name type="common">Filamentous fungus</name>
    <dbReference type="NCBI Taxonomy" id="13706"/>
    <lineage>
        <taxon>Eukaryota</taxon>
        <taxon>Fungi</taxon>
        <taxon>Fungi incertae sedis</taxon>
        <taxon>Mucoromycota</taxon>
        <taxon>Mucoromycotina</taxon>
        <taxon>Mucoromycetes</taxon>
        <taxon>Mucorales</taxon>
        <taxon>Syncephalastraceae</taxon>
        <taxon>Syncephalastrum</taxon>
    </lineage>
</organism>
<accession>A0A1X2HWC9</accession>
<evidence type="ECO:0000313" key="4">
    <source>
        <dbReference type="Proteomes" id="UP000242180"/>
    </source>
</evidence>
<name>A0A1X2HWC9_SYNRA</name>
<dbReference type="Proteomes" id="UP000242180">
    <property type="component" value="Unassembled WGS sequence"/>
</dbReference>
<feature type="signal peptide" evidence="2">
    <location>
        <begin position="1"/>
        <end position="17"/>
    </location>
</feature>
<feature type="compositionally biased region" description="Polar residues" evidence="1">
    <location>
        <begin position="227"/>
        <end position="240"/>
    </location>
</feature>
<keyword evidence="4" id="KW-1185">Reference proteome</keyword>
<feature type="compositionally biased region" description="Basic residues" evidence="1">
    <location>
        <begin position="203"/>
        <end position="215"/>
    </location>
</feature>
<feature type="chain" id="PRO_5012123231" evidence="2">
    <location>
        <begin position="18"/>
        <end position="240"/>
    </location>
</feature>
<feature type="compositionally biased region" description="Acidic residues" evidence="1">
    <location>
        <begin position="56"/>
        <end position="79"/>
    </location>
</feature>
<sequence>MKHSILLLLFLLQLTLAAVIMPEGSSEALLDDAAAVMDARLFTTADERPEEQATLNDEEDEDEEEQDEIDDDDMMGVDDDAEDDIFPDFKNDEGQAPLFDAPPPHLFKEDVDEEEEDDDALWLEEDLDIDLAPYQWQWRGFLVISVLILAYQAWQKRKCTHDTTDEATDLKLPCMDDALPFHTQDVARLDEKHNSTPTEAQQNRRHSMGVSHVRKPSFSPPNRRISLHTTATSQNGSNSQ</sequence>
<evidence type="ECO:0000256" key="1">
    <source>
        <dbReference type="SAM" id="MobiDB-lite"/>
    </source>
</evidence>
<evidence type="ECO:0000313" key="3">
    <source>
        <dbReference type="EMBL" id="ORZ03912.1"/>
    </source>
</evidence>
<proteinExistence type="predicted"/>
<protein>
    <submittedName>
        <fullName evidence="3">Uncharacterized protein</fullName>
    </submittedName>
</protein>
<comment type="caution">
    <text evidence="3">The sequence shown here is derived from an EMBL/GenBank/DDBJ whole genome shotgun (WGS) entry which is preliminary data.</text>
</comment>
<dbReference type="EMBL" id="MCGN01000001">
    <property type="protein sequence ID" value="ORZ03912.1"/>
    <property type="molecule type" value="Genomic_DNA"/>
</dbReference>
<feature type="region of interest" description="Disordered" evidence="1">
    <location>
        <begin position="188"/>
        <end position="240"/>
    </location>
</feature>
<gene>
    <name evidence="3" type="ORF">BCR43DRAFT_484170</name>
</gene>
<dbReference type="AlphaFoldDB" id="A0A1X2HWC9"/>
<evidence type="ECO:0000256" key="2">
    <source>
        <dbReference type="SAM" id="SignalP"/>
    </source>
</evidence>
<keyword evidence="2" id="KW-0732">Signal</keyword>
<reference evidence="3 4" key="1">
    <citation type="submission" date="2016-07" db="EMBL/GenBank/DDBJ databases">
        <title>Pervasive Adenine N6-methylation of Active Genes in Fungi.</title>
        <authorList>
            <consortium name="DOE Joint Genome Institute"/>
            <person name="Mondo S.J."/>
            <person name="Dannebaum R.O."/>
            <person name="Kuo R.C."/>
            <person name="Labutti K."/>
            <person name="Haridas S."/>
            <person name="Kuo A."/>
            <person name="Salamov A."/>
            <person name="Ahrendt S.R."/>
            <person name="Lipzen A."/>
            <person name="Sullivan W."/>
            <person name="Andreopoulos W.B."/>
            <person name="Clum A."/>
            <person name="Lindquist E."/>
            <person name="Daum C."/>
            <person name="Ramamoorthy G.K."/>
            <person name="Gryganskyi A."/>
            <person name="Culley D."/>
            <person name="Magnuson J.K."/>
            <person name="James T.Y."/>
            <person name="O'Malley M.A."/>
            <person name="Stajich J.E."/>
            <person name="Spatafora J.W."/>
            <person name="Visel A."/>
            <person name="Grigoriev I.V."/>
        </authorList>
    </citation>
    <scope>NUCLEOTIDE SEQUENCE [LARGE SCALE GENOMIC DNA]</scope>
    <source>
        <strain evidence="3 4">NRRL 2496</strain>
    </source>
</reference>
<dbReference type="InParanoid" id="A0A1X2HWC9"/>